<accession>A0ABY5PMY2</accession>
<dbReference type="InterPro" id="IPR001763">
    <property type="entry name" value="Rhodanese-like_dom"/>
</dbReference>
<dbReference type="SMART" id="SM00450">
    <property type="entry name" value="RHOD"/>
    <property type="match status" value="1"/>
</dbReference>
<feature type="domain" description="Rhodanese" evidence="1">
    <location>
        <begin position="17"/>
        <end position="104"/>
    </location>
</feature>
<dbReference type="SUPFAM" id="SSF52821">
    <property type="entry name" value="Rhodanese/Cell cycle control phosphatase"/>
    <property type="match status" value="1"/>
</dbReference>
<sequence>MSHDLEITPLDAREAVEAGDAVIVDVRAQDEWDAGRIPGSVHITLSELSARAAELPEDREIVFSCLSGARSLMAAQAFAASGLQAKSLAGGAIAWTDAQLPFDGVVAGH</sequence>
<keyword evidence="3" id="KW-1185">Reference proteome</keyword>
<evidence type="ECO:0000259" key="1">
    <source>
        <dbReference type="PROSITE" id="PS50206"/>
    </source>
</evidence>
<dbReference type="CDD" id="cd00158">
    <property type="entry name" value="RHOD"/>
    <property type="match status" value="1"/>
</dbReference>
<gene>
    <name evidence="2" type="ORF">LRS13_11230</name>
</gene>
<dbReference type="Pfam" id="PF00581">
    <property type="entry name" value="Rhodanese"/>
    <property type="match status" value="1"/>
</dbReference>
<dbReference type="PANTHER" id="PTHR43031">
    <property type="entry name" value="FAD-DEPENDENT OXIDOREDUCTASE"/>
    <property type="match status" value="1"/>
</dbReference>
<evidence type="ECO:0000313" key="3">
    <source>
        <dbReference type="Proteomes" id="UP001058860"/>
    </source>
</evidence>
<protein>
    <submittedName>
        <fullName evidence="2">Rhodanese-like domain-containing protein</fullName>
    </submittedName>
</protein>
<proteinExistence type="predicted"/>
<reference evidence="3" key="1">
    <citation type="submission" date="2021-11" db="EMBL/GenBank/DDBJ databases">
        <title>Cultivation dependent microbiological survey of springs from the worlds oldest radium mine currently devoted to the extraction of radon-saturated water.</title>
        <authorList>
            <person name="Kapinusova G."/>
            <person name="Smrhova T."/>
            <person name="Strejcek M."/>
            <person name="Suman J."/>
            <person name="Jani K."/>
            <person name="Pajer P."/>
            <person name="Uhlik O."/>
        </authorList>
    </citation>
    <scope>NUCLEOTIDE SEQUENCE [LARGE SCALE GENOMIC DNA]</scope>
    <source>
        <strain evidence="3">J379</strain>
    </source>
</reference>
<organism evidence="2 3">
    <name type="scientific">Svornostia abyssi</name>
    <dbReference type="NCBI Taxonomy" id="2898438"/>
    <lineage>
        <taxon>Bacteria</taxon>
        <taxon>Bacillati</taxon>
        <taxon>Actinomycetota</taxon>
        <taxon>Thermoleophilia</taxon>
        <taxon>Solirubrobacterales</taxon>
        <taxon>Baekduiaceae</taxon>
        <taxon>Svornostia</taxon>
    </lineage>
</organism>
<evidence type="ECO:0000313" key="2">
    <source>
        <dbReference type="EMBL" id="UUY06054.1"/>
    </source>
</evidence>
<dbReference type="Proteomes" id="UP001058860">
    <property type="component" value="Chromosome"/>
</dbReference>
<dbReference type="InterPro" id="IPR036873">
    <property type="entry name" value="Rhodanese-like_dom_sf"/>
</dbReference>
<dbReference type="PROSITE" id="PS50206">
    <property type="entry name" value="RHODANESE_3"/>
    <property type="match status" value="1"/>
</dbReference>
<dbReference type="RefSeq" id="WP_353866485.1">
    <property type="nucleotide sequence ID" value="NZ_CP088295.1"/>
</dbReference>
<name>A0ABY5PMY2_9ACTN</name>
<dbReference type="Gene3D" id="3.40.250.10">
    <property type="entry name" value="Rhodanese-like domain"/>
    <property type="match status" value="1"/>
</dbReference>
<dbReference type="EMBL" id="CP088295">
    <property type="protein sequence ID" value="UUY06054.1"/>
    <property type="molecule type" value="Genomic_DNA"/>
</dbReference>
<dbReference type="InterPro" id="IPR050229">
    <property type="entry name" value="GlpE_sulfurtransferase"/>
</dbReference>
<dbReference type="PANTHER" id="PTHR43031:SF1">
    <property type="entry name" value="PYRIDINE NUCLEOTIDE-DISULPHIDE OXIDOREDUCTASE"/>
    <property type="match status" value="1"/>
</dbReference>